<dbReference type="Proteomes" id="UP000037923">
    <property type="component" value="Unassembled WGS sequence"/>
</dbReference>
<accession>A0A0N0VCP7</accession>
<dbReference type="InterPro" id="IPR011059">
    <property type="entry name" value="Metal-dep_hydrolase_composite"/>
</dbReference>
<dbReference type="PANTHER" id="PTHR22642">
    <property type="entry name" value="IMIDAZOLONEPROPIONASE"/>
    <property type="match status" value="1"/>
</dbReference>
<gene>
    <name evidence="2" type="ORF">ABB37_09885</name>
</gene>
<dbReference type="GO" id="GO:0016810">
    <property type="term" value="F:hydrolase activity, acting on carbon-nitrogen (but not peptide) bonds"/>
    <property type="evidence" value="ECO:0007669"/>
    <property type="project" value="InterPro"/>
</dbReference>
<feature type="domain" description="Amidohydrolase 3" evidence="1">
    <location>
        <begin position="93"/>
        <end position="668"/>
    </location>
</feature>
<dbReference type="SUPFAM" id="SSF51338">
    <property type="entry name" value="Composite domain of metallo-dependent hydrolases"/>
    <property type="match status" value="2"/>
</dbReference>
<dbReference type="InterPro" id="IPR032466">
    <property type="entry name" value="Metal_Hydrolase"/>
</dbReference>
<dbReference type="OMA" id="VAWVGSE"/>
<sequence length="709" mass="77863">MATSVLAIVNAKRVWRGASALQPEVAASYPAEVDALLVEDARIVCIGSTAEVLQRYDAAVAAQAAAHPTQNDSADADVRAVEGGRARTVSHRVIDCAHRHAVYPGFIDSHVHFLDGGRVLRAPQLHFASSRAQFIDIVRDYVERSYKHDEGGWIYGTGWSEAVLGCSPLRGWLDEVSTTIPLMMFSKDIHSAVLNTAALRHCHIIPGADDGDPVITQVDGGRIELDEHTGEPNGVLRDNAIHVTRRYAPSADTRSNQQRALEAANAYMLARGFTSVFSMMSTTFTDNINDIAFLAEAERRGAMRLRVRYGVPLNDVERFVATFYRAMAEEATRTDRRDGFTLPFRFTMTPPALGGGYLVLGAVKLFSDGSLSSRTAAMNRPYGSEVTTEGDIDSEQEDGAIAAFLEGRARAGCECQCGLLTMPRLELQAAIHLAHAHDLQCVVHAIGDRAVATVNRALCTSAEWLRSRAETAGLAAAVADFRRHPRSRVEHLQHVSNVAKEVARMARHDIIASMQPCHLLFDGDYVDTLLGQRRKGTSYIWGTLLRSHIRVDLGSDWPVAPADVNDGLRGAVTRVPDVMTALAMEEHQQQQQEDQHNGNIAEDAVAAPAPPLKRYHDTWNEAECISMDTAIRTYTYEGAYGMFMEDYVGTLEVGKLADITVWSDDWLDESGRVAMRGVTGANARWWPRHSEPHAAYTIVAGLVEYEHAP</sequence>
<dbReference type="SUPFAM" id="SSF51556">
    <property type="entry name" value="Metallo-dependent hydrolases"/>
    <property type="match status" value="1"/>
</dbReference>
<dbReference type="Gene3D" id="3.20.20.140">
    <property type="entry name" value="Metal-dependent hydrolases"/>
    <property type="match status" value="1"/>
</dbReference>
<name>A0A0N0VCP7_LEPPY</name>
<dbReference type="Gene3D" id="2.30.40.10">
    <property type="entry name" value="Urease, subunit C, domain 1"/>
    <property type="match status" value="1"/>
</dbReference>
<dbReference type="InterPro" id="IPR013108">
    <property type="entry name" value="Amidohydro_3"/>
</dbReference>
<dbReference type="GeneID" id="26910168"/>
<dbReference type="Pfam" id="PF07969">
    <property type="entry name" value="Amidohydro_3"/>
    <property type="match status" value="1"/>
</dbReference>
<dbReference type="OrthoDB" id="3501663at2759"/>
<organism evidence="2 3">
    <name type="scientific">Leptomonas pyrrhocoris</name>
    <name type="common">Firebug parasite</name>
    <dbReference type="NCBI Taxonomy" id="157538"/>
    <lineage>
        <taxon>Eukaryota</taxon>
        <taxon>Discoba</taxon>
        <taxon>Euglenozoa</taxon>
        <taxon>Kinetoplastea</taxon>
        <taxon>Metakinetoplastina</taxon>
        <taxon>Trypanosomatida</taxon>
        <taxon>Trypanosomatidae</taxon>
        <taxon>Leishmaniinae</taxon>
        <taxon>Leptomonas</taxon>
    </lineage>
</organism>
<dbReference type="CDD" id="cd01300">
    <property type="entry name" value="YtcJ_like"/>
    <property type="match status" value="1"/>
</dbReference>
<dbReference type="EMBL" id="LGTL01000036">
    <property type="protein sequence ID" value="KPA73444.1"/>
    <property type="molecule type" value="Genomic_DNA"/>
</dbReference>
<dbReference type="RefSeq" id="XP_015651883.1">
    <property type="nucleotide sequence ID" value="XM_015809551.1"/>
</dbReference>
<proteinExistence type="predicted"/>
<protein>
    <recommendedName>
        <fullName evidence="1">Amidohydrolase 3 domain-containing protein</fullName>
    </recommendedName>
</protein>
<dbReference type="PANTHER" id="PTHR22642:SF2">
    <property type="entry name" value="PROTEIN LONG AFTER FAR-RED 3"/>
    <property type="match status" value="1"/>
</dbReference>
<dbReference type="InterPro" id="IPR033932">
    <property type="entry name" value="YtcJ-like"/>
</dbReference>
<keyword evidence="3" id="KW-1185">Reference proteome</keyword>
<dbReference type="Gene3D" id="3.10.310.70">
    <property type="match status" value="1"/>
</dbReference>
<evidence type="ECO:0000259" key="1">
    <source>
        <dbReference type="Pfam" id="PF07969"/>
    </source>
</evidence>
<dbReference type="VEuPathDB" id="TriTrypDB:LpyrH10_36_0280"/>
<reference evidence="2 3" key="1">
    <citation type="submission" date="2015-07" db="EMBL/GenBank/DDBJ databases">
        <title>High-quality genome of monoxenous trypanosomatid Leptomonas pyrrhocoris.</title>
        <authorList>
            <person name="Flegontov P."/>
            <person name="Butenko A."/>
            <person name="Firsov S."/>
            <person name="Vlcek C."/>
            <person name="Logacheva M.D."/>
            <person name="Field M."/>
            <person name="Filatov D."/>
            <person name="Flegontova O."/>
            <person name="Gerasimov E."/>
            <person name="Jackson A.P."/>
            <person name="Kelly S."/>
            <person name="Opperdoes F."/>
            <person name="O'Reilly A."/>
            <person name="Votypka J."/>
            <person name="Yurchenko V."/>
            <person name="Lukes J."/>
        </authorList>
    </citation>
    <scope>NUCLEOTIDE SEQUENCE [LARGE SCALE GENOMIC DNA]</scope>
    <source>
        <strain evidence="2">H10</strain>
    </source>
</reference>
<evidence type="ECO:0000313" key="3">
    <source>
        <dbReference type="Proteomes" id="UP000037923"/>
    </source>
</evidence>
<evidence type="ECO:0000313" key="2">
    <source>
        <dbReference type="EMBL" id="KPA73444.1"/>
    </source>
</evidence>
<comment type="caution">
    <text evidence="2">The sequence shown here is derived from an EMBL/GenBank/DDBJ whole genome shotgun (WGS) entry which is preliminary data.</text>
</comment>
<dbReference type="AlphaFoldDB" id="A0A0N0VCP7"/>